<feature type="domain" description="Phage capsid-like C-terminal" evidence="2">
    <location>
        <begin position="156"/>
        <end position="444"/>
    </location>
</feature>
<dbReference type="RefSeq" id="WP_189434954.1">
    <property type="nucleotide sequence ID" value="NZ_BMXE01000001.1"/>
</dbReference>
<evidence type="ECO:0000313" key="3">
    <source>
        <dbReference type="EMBL" id="GHB19548.1"/>
    </source>
</evidence>
<evidence type="ECO:0000313" key="4">
    <source>
        <dbReference type="Proteomes" id="UP000637980"/>
    </source>
</evidence>
<reference evidence="4" key="1">
    <citation type="journal article" date="2019" name="Int. J. Syst. Evol. Microbiol.">
        <title>The Global Catalogue of Microorganisms (GCM) 10K type strain sequencing project: providing services to taxonomists for standard genome sequencing and annotation.</title>
        <authorList>
            <consortium name="The Broad Institute Genomics Platform"/>
            <consortium name="The Broad Institute Genome Sequencing Center for Infectious Disease"/>
            <person name="Wu L."/>
            <person name="Ma J."/>
        </authorList>
    </citation>
    <scope>NUCLEOTIDE SEQUENCE [LARGE SCALE GENOMIC DNA]</scope>
    <source>
        <strain evidence="4">KCTC 12861</strain>
    </source>
</reference>
<dbReference type="SUPFAM" id="SSF56563">
    <property type="entry name" value="Major capsid protein gp5"/>
    <property type="match status" value="1"/>
</dbReference>
<name>A0ABQ3E4S5_9HYPH</name>
<dbReference type="Proteomes" id="UP000637980">
    <property type="component" value="Unassembled WGS sequence"/>
</dbReference>
<comment type="caution">
    <text evidence="3">The sequence shown here is derived from an EMBL/GenBank/DDBJ whole genome shotgun (WGS) entry which is preliminary data.</text>
</comment>
<comment type="subcellular location">
    <subcellularLocation>
        <location evidence="1">Virion</location>
    </subcellularLocation>
</comment>
<sequence length="446" mass="48779">MKNTCNPTLETKDFAREAASSAAQSPVTGVATAQFSPAMNTPEAFNSFGELNHAYVEYTQTNDTRLSELEQKSSSDVLLDEKLSRLDEIIDGQLRHLTELQLKSQRLPRSTSEAAGEPTTDVEHKSAFDTYMREGQEARLKLLEQKAMSSGTPADGGYLVPQQLETDILRRITALSPIRSIAANRKISGSSYRRPVVLINPATDWEGETDPRDTPTNPMKFALRDVKIFELSALPAVTQTLLDDAAVNIGEILAEEVETMFAEKESAAFINGNGTTQPQGLLTGPVHESLEDTGMSIGSIKTGYDGAFPSENGGDLLISLIYGVTTAIRRNARFLFNRRTQAAIRKLKDGQGNYLWQPPVSAGADPSLMGFPVTEAEHMPDMSDGSAPYAVAFGDFHRGYMVVDRVGISVLRDPYTSKPNVLFYITKRVGGGIMDYDAYKLLDFSA</sequence>
<dbReference type="NCBIfam" id="TIGR01554">
    <property type="entry name" value="major_cap_HK97"/>
    <property type="match status" value="1"/>
</dbReference>
<proteinExistence type="predicted"/>
<gene>
    <name evidence="3" type="primary">gp36</name>
    <name evidence="3" type="ORF">GCM10007094_04330</name>
</gene>
<dbReference type="Gene3D" id="3.30.2320.10">
    <property type="entry name" value="hypothetical protein PF0899 domain"/>
    <property type="match status" value="1"/>
</dbReference>
<protein>
    <submittedName>
        <fullName evidence="3">Phage capsid protein</fullName>
    </submittedName>
</protein>
<organism evidence="3 4">
    <name type="scientific">Pseudovibrio japonicus</name>
    <dbReference type="NCBI Taxonomy" id="366534"/>
    <lineage>
        <taxon>Bacteria</taxon>
        <taxon>Pseudomonadati</taxon>
        <taxon>Pseudomonadota</taxon>
        <taxon>Alphaproteobacteria</taxon>
        <taxon>Hyphomicrobiales</taxon>
        <taxon>Stappiaceae</taxon>
        <taxon>Pseudovibrio</taxon>
    </lineage>
</organism>
<dbReference type="InterPro" id="IPR024455">
    <property type="entry name" value="Phage_capsid"/>
</dbReference>
<dbReference type="EMBL" id="BMXE01000001">
    <property type="protein sequence ID" value="GHB19548.1"/>
    <property type="molecule type" value="Genomic_DNA"/>
</dbReference>
<evidence type="ECO:0000259" key="2">
    <source>
        <dbReference type="Pfam" id="PF05065"/>
    </source>
</evidence>
<keyword evidence="4" id="KW-1185">Reference proteome</keyword>
<evidence type="ECO:0000256" key="1">
    <source>
        <dbReference type="ARBA" id="ARBA00004328"/>
    </source>
</evidence>
<dbReference type="InterPro" id="IPR054612">
    <property type="entry name" value="Phage_capsid-like_C"/>
</dbReference>
<dbReference type="Pfam" id="PF05065">
    <property type="entry name" value="Phage_capsid"/>
    <property type="match status" value="1"/>
</dbReference>
<accession>A0ABQ3E4S5</accession>
<dbReference type="Gene3D" id="3.30.2400.10">
    <property type="entry name" value="Major capsid protein gp5"/>
    <property type="match status" value="1"/>
</dbReference>